<feature type="coiled-coil region" evidence="1">
    <location>
        <begin position="145"/>
        <end position="200"/>
    </location>
</feature>
<dbReference type="InterPro" id="IPR011011">
    <property type="entry name" value="Znf_FYVE_PHD"/>
</dbReference>
<dbReference type="Gene3D" id="3.30.40.10">
    <property type="entry name" value="Zinc/RING finger domain, C3HC4 (zinc finger)"/>
    <property type="match status" value="1"/>
</dbReference>
<accession>A0A1B6LD43</accession>
<evidence type="ECO:0000256" key="1">
    <source>
        <dbReference type="SAM" id="Coils"/>
    </source>
</evidence>
<sequence length="219" mass="25323">MWSLWDRIKYSGIKCTGPCCNWYHAGCVSLSDKRLKELKIEGANVWTCNGCTISTRQQHEVSQRQEISLHNELEEMCSADSPFELSMGNRPQNFPYLHNRTKSLNNSLADIENSLVESNFLEDITNKEGKLEMAAKIGSTLLEKIKLLEEKNLRLVATIASTEEKLEELEENEKNHISKIESLSQELRDSELQLNKEKEFQLELQNLFEEQDLKIPKNY</sequence>
<dbReference type="AlphaFoldDB" id="A0A1B6LD43"/>
<name>A0A1B6LD43_9HEMI</name>
<gene>
    <name evidence="2" type="ORF">g.11215</name>
</gene>
<dbReference type="EMBL" id="GEBQ01018351">
    <property type="protein sequence ID" value="JAT21626.1"/>
    <property type="molecule type" value="Transcribed_RNA"/>
</dbReference>
<dbReference type="InterPro" id="IPR013083">
    <property type="entry name" value="Znf_RING/FYVE/PHD"/>
</dbReference>
<keyword evidence="1" id="KW-0175">Coiled coil</keyword>
<dbReference type="SUPFAM" id="SSF57903">
    <property type="entry name" value="FYVE/PHD zinc finger"/>
    <property type="match status" value="1"/>
</dbReference>
<evidence type="ECO:0000313" key="2">
    <source>
        <dbReference type="EMBL" id="JAT21626.1"/>
    </source>
</evidence>
<organism evidence="2">
    <name type="scientific">Graphocephala atropunctata</name>
    <dbReference type="NCBI Taxonomy" id="36148"/>
    <lineage>
        <taxon>Eukaryota</taxon>
        <taxon>Metazoa</taxon>
        <taxon>Ecdysozoa</taxon>
        <taxon>Arthropoda</taxon>
        <taxon>Hexapoda</taxon>
        <taxon>Insecta</taxon>
        <taxon>Pterygota</taxon>
        <taxon>Neoptera</taxon>
        <taxon>Paraneoptera</taxon>
        <taxon>Hemiptera</taxon>
        <taxon>Auchenorrhyncha</taxon>
        <taxon>Membracoidea</taxon>
        <taxon>Cicadellidae</taxon>
        <taxon>Cicadellinae</taxon>
        <taxon>Cicadellini</taxon>
        <taxon>Graphocephala</taxon>
    </lineage>
</organism>
<proteinExistence type="predicted"/>
<protein>
    <submittedName>
        <fullName evidence="2">Uncharacterized protein</fullName>
    </submittedName>
</protein>
<reference evidence="2" key="1">
    <citation type="submission" date="2015-11" db="EMBL/GenBank/DDBJ databases">
        <title>De novo transcriptome assembly of four potential Pierce s Disease insect vectors from Arizona vineyards.</title>
        <authorList>
            <person name="Tassone E.E."/>
        </authorList>
    </citation>
    <scope>NUCLEOTIDE SEQUENCE</scope>
</reference>